<dbReference type="NCBIfam" id="TIGR01748">
    <property type="entry name" value="rhaA"/>
    <property type="match status" value="1"/>
</dbReference>
<accession>A0A5K7ZZK9</accession>
<keyword evidence="3 6" id="KW-0464">Manganese</keyword>
<evidence type="ECO:0000256" key="4">
    <source>
        <dbReference type="ARBA" id="ARBA00023235"/>
    </source>
</evidence>
<evidence type="ECO:0000256" key="6">
    <source>
        <dbReference type="HAMAP-Rule" id="MF_00541"/>
    </source>
</evidence>
<dbReference type="HAMAP" id="MF_00541">
    <property type="entry name" value="RhaA"/>
    <property type="match status" value="1"/>
</dbReference>
<evidence type="ECO:0000256" key="7">
    <source>
        <dbReference type="NCBIfam" id="TIGR01748"/>
    </source>
</evidence>
<dbReference type="NCBIfam" id="NF002203">
    <property type="entry name" value="PRK01076.1"/>
    <property type="match status" value="1"/>
</dbReference>
<comment type="function">
    <text evidence="6">Catalyzes the interconversion of L-rhamnose and L-rhamnulose.</text>
</comment>
<dbReference type="PANTHER" id="PTHR30268">
    <property type="entry name" value="L-RHAMNOSE ISOMERASE"/>
    <property type="match status" value="1"/>
</dbReference>
<organism evidence="8 9">
    <name type="scientific">Desulfosarcina ovata subsp. sediminis</name>
    <dbReference type="NCBI Taxonomy" id="885957"/>
    <lineage>
        <taxon>Bacteria</taxon>
        <taxon>Pseudomonadati</taxon>
        <taxon>Thermodesulfobacteriota</taxon>
        <taxon>Desulfobacteria</taxon>
        <taxon>Desulfobacterales</taxon>
        <taxon>Desulfosarcinaceae</taxon>
        <taxon>Desulfosarcina</taxon>
    </lineage>
</organism>
<comment type="catalytic activity">
    <reaction evidence="6">
        <text>L-rhamnopyranose = L-rhamnulose</text>
        <dbReference type="Rhea" id="RHEA:23160"/>
        <dbReference type="ChEBI" id="CHEBI:17897"/>
        <dbReference type="ChEBI" id="CHEBI:62346"/>
        <dbReference type="EC" id="5.3.1.14"/>
    </reaction>
</comment>
<proteinExistence type="inferred from homology"/>
<feature type="binding site" evidence="6">
    <location>
        <position position="287"/>
    </location>
    <ligand>
        <name>Mn(2+)</name>
        <dbReference type="ChEBI" id="CHEBI:29035"/>
    </ligand>
</feature>
<dbReference type="GO" id="GO:0005737">
    <property type="term" value="C:cytoplasm"/>
    <property type="evidence" value="ECO:0007669"/>
    <property type="project" value="UniProtKB-SubCell"/>
</dbReference>
<dbReference type="GO" id="GO:0008740">
    <property type="term" value="F:L-rhamnose isomerase activity"/>
    <property type="evidence" value="ECO:0007669"/>
    <property type="project" value="UniProtKB-UniRule"/>
</dbReference>
<dbReference type="InterPro" id="IPR009308">
    <property type="entry name" value="Rhamnose_isomerase"/>
</dbReference>
<comment type="subcellular location">
    <subcellularLocation>
        <location evidence="6">Cytoplasm</location>
    </subcellularLocation>
</comment>
<dbReference type="KEGG" id="dov:DSCO28_61500"/>
<dbReference type="GO" id="GO:0030145">
    <property type="term" value="F:manganese ion binding"/>
    <property type="evidence" value="ECO:0007669"/>
    <property type="project" value="UniProtKB-UniRule"/>
</dbReference>
<sequence>MSRFETAKAMYQEYGVDVEAALQTLEKVKISMHCWQGDDVSGFENSAELSGGIAATGNYPGKARTAEELFADMDVAFSLIPGKHKVNVHACYATDGEAERNALEPKHFQSWVQYARERGLGLDFNPTFFSHPNAADSLTLSHPDAAIRSFWVEHGKACRRIAAHFGKELGQLCLNNVWIPDGYKDVPADRFGPRERLKNSLDAIFAEKFNPEHIVDSVESKVFGIGLESYTVGSHEFYLSYAAQNGVLCLLDSGHFHPTEVISDKIPTMLLFFDKLALHVTRPVRWDSDHVVRFDNELQEIAKEIVRCSALDRVLIGLDFFDASINRVSAWVVGMRNMQKALLYALLMPHAKLAGLQTRGAFSELMAIQEELKLYPFGDIWDRFCEMHNVPVRCQWFNRIQEYEQTVQSKRK</sequence>
<comment type="similarity">
    <text evidence="6">Belongs to the rhamnose isomerase family.</text>
</comment>
<keyword evidence="2 6" id="KW-0479">Metal-binding</keyword>
<evidence type="ECO:0000313" key="9">
    <source>
        <dbReference type="Proteomes" id="UP000425960"/>
    </source>
</evidence>
<dbReference type="RefSeq" id="WP_155325135.1">
    <property type="nucleotide sequence ID" value="NZ_AP021876.1"/>
</dbReference>
<keyword evidence="5 6" id="KW-0684">Rhamnose metabolism</keyword>
<feature type="binding site" evidence="6">
    <location>
        <position position="289"/>
    </location>
    <ligand>
        <name>Mn(2+)</name>
        <dbReference type="ChEBI" id="CHEBI:29035"/>
    </ligand>
</feature>
<dbReference type="GO" id="GO:0019324">
    <property type="term" value="P:L-lyxose metabolic process"/>
    <property type="evidence" value="ECO:0007669"/>
    <property type="project" value="TreeGrafter"/>
</dbReference>
<dbReference type="GO" id="GO:0019301">
    <property type="term" value="P:rhamnose catabolic process"/>
    <property type="evidence" value="ECO:0007669"/>
    <property type="project" value="UniProtKB-UniRule"/>
</dbReference>
<evidence type="ECO:0000256" key="5">
    <source>
        <dbReference type="ARBA" id="ARBA00023308"/>
    </source>
</evidence>
<evidence type="ECO:0000256" key="1">
    <source>
        <dbReference type="ARBA" id="ARBA00022490"/>
    </source>
</evidence>
<dbReference type="InterPro" id="IPR036237">
    <property type="entry name" value="Xyl_isomerase-like_sf"/>
</dbReference>
<name>A0A5K7ZZK9_9BACT</name>
<keyword evidence="1 6" id="KW-0963">Cytoplasm</keyword>
<evidence type="ECO:0000313" key="8">
    <source>
        <dbReference type="EMBL" id="BBO85584.1"/>
    </source>
</evidence>
<dbReference type="AlphaFoldDB" id="A0A5K7ZZK9"/>
<dbReference type="SUPFAM" id="SSF51658">
    <property type="entry name" value="Xylose isomerase-like"/>
    <property type="match status" value="1"/>
</dbReference>
<dbReference type="UniPathway" id="UPA00541">
    <property type="reaction ID" value="UER00601"/>
</dbReference>
<dbReference type="Gene3D" id="3.20.20.150">
    <property type="entry name" value="Divalent-metal-dependent TIM barrel enzymes"/>
    <property type="match status" value="1"/>
</dbReference>
<dbReference type="Pfam" id="PF06134">
    <property type="entry name" value="RhaA"/>
    <property type="match status" value="1"/>
</dbReference>
<dbReference type="Proteomes" id="UP000425960">
    <property type="component" value="Chromosome"/>
</dbReference>
<gene>
    <name evidence="6 8" type="primary">rhaA</name>
    <name evidence="8" type="ORF">DSCO28_61500</name>
</gene>
<reference evidence="8 9" key="1">
    <citation type="submission" date="2019-11" db="EMBL/GenBank/DDBJ databases">
        <title>Comparative genomics of hydrocarbon-degrading Desulfosarcina strains.</title>
        <authorList>
            <person name="Watanabe M."/>
            <person name="Kojima H."/>
            <person name="Fukui M."/>
        </authorList>
    </citation>
    <scope>NUCLEOTIDE SEQUENCE [LARGE SCALE GENOMIC DNA]</scope>
    <source>
        <strain evidence="8 9">28bB2T</strain>
    </source>
</reference>
<dbReference type="PANTHER" id="PTHR30268:SF0">
    <property type="entry name" value="L-RHAMNOSE ISOMERASE"/>
    <property type="match status" value="1"/>
</dbReference>
<dbReference type="EMBL" id="AP021876">
    <property type="protein sequence ID" value="BBO85584.1"/>
    <property type="molecule type" value="Genomic_DNA"/>
</dbReference>
<evidence type="ECO:0000256" key="3">
    <source>
        <dbReference type="ARBA" id="ARBA00023211"/>
    </source>
</evidence>
<feature type="binding site" evidence="6">
    <location>
        <position position="255"/>
    </location>
    <ligand>
        <name>Mn(2+)</name>
        <dbReference type="ChEBI" id="CHEBI:29035"/>
    </ligand>
</feature>
<keyword evidence="4 6" id="KW-0413">Isomerase</keyword>
<comment type="cofactor">
    <cofactor evidence="6">
        <name>Mn(2+)</name>
        <dbReference type="ChEBI" id="CHEBI:29035"/>
    </cofactor>
    <text evidence="6">Binds 1 Mn(2+) ion per subunit.</text>
</comment>
<protein>
    <recommendedName>
        <fullName evidence="6 7">L-rhamnose isomerase</fullName>
        <ecNumber evidence="6 7">5.3.1.14</ecNumber>
    </recommendedName>
</protein>
<evidence type="ECO:0000256" key="2">
    <source>
        <dbReference type="ARBA" id="ARBA00022723"/>
    </source>
</evidence>
<dbReference type="EC" id="5.3.1.14" evidence="6 7"/>
<comment type="pathway">
    <text evidence="6">Carbohydrate degradation; L-rhamnose degradation; glycerone phosphate from L-rhamnose: step 1/3.</text>
</comment>
<dbReference type="InterPro" id="IPR050337">
    <property type="entry name" value="L-rhamnose_isomerase"/>
</dbReference>